<dbReference type="PANTHER" id="PTHR12788:SF10">
    <property type="entry name" value="PROTEIN-TYROSINE SULFOTRANSFERASE"/>
    <property type="match status" value="1"/>
</dbReference>
<dbReference type="InterPro" id="IPR011990">
    <property type="entry name" value="TPR-like_helical_dom_sf"/>
</dbReference>
<dbReference type="InterPro" id="IPR026634">
    <property type="entry name" value="TPST-like"/>
</dbReference>
<dbReference type="Pfam" id="PF13469">
    <property type="entry name" value="Sulfotransfer_3"/>
    <property type="match status" value="1"/>
</dbReference>
<dbReference type="InterPro" id="IPR019734">
    <property type="entry name" value="TPR_rpt"/>
</dbReference>
<reference evidence="4" key="1">
    <citation type="submission" date="2016-11" db="EMBL/GenBank/DDBJ databases">
        <authorList>
            <person name="Varghese N."/>
            <person name="Submissions S."/>
        </authorList>
    </citation>
    <scope>NUCLEOTIDE SEQUENCE [LARGE SCALE GENOMIC DNA]</scope>
    <source>
        <strain evidence="4">DSM 29440</strain>
    </source>
</reference>
<feature type="repeat" description="TPR" evidence="2">
    <location>
        <begin position="111"/>
        <end position="144"/>
    </location>
</feature>
<evidence type="ECO:0000313" key="4">
    <source>
        <dbReference type="Proteomes" id="UP000184932"/>
    </source>
</evidence>
<dbReference type="InterPro" id="IPR027417">
    <property type="entry name" value="P-loop_NTPase"/>
</dbReference>
<dbReference type="AlphaFoldDB" id="A0A1N6HCK8"/>
<gene>
    <name evidence="3" type="ORF">SAMN05444002_3258</name>
</gene>
<name>A0A1N6HCK8_9RHOB</name>
<proteinExistence type="predicted"/>
<dbReference type="EMBL" id="FSRL01000001">
    <property type="protein sequence ID" value="SIO17427.1"/>
    <property type="molecule type" value="Genomic_DNA"/>
</dbReference>
<dbReference type="Gene3D" id="1.25.40.10">
    <property type="entry name" value="Tetratricopeptide repeat domain"/>
    <property type="match status" value="1"/>
</dbReference>
<feature type="repeat" description="TPR" evidence="2">
    <location>
        <begin position="43"/>
        <end position="76"/>
    </location>
</feature>
<dbReference type="PANTHER" id="PTHR12788">
    <property type="entry name" value="PROTEIN-TYROSINE SULFOTRANSFERASE 2"/>
    <property type="match status" value="1"/>
</dbReference>
<evidence type="ECO:0000256" key="1">
    <source>
        <dbReference type="ARBA" id="ARBA00022679"/>
    </source>
</evidence>
<dbReference type="STRING" id="1217970.SAMN05444002_3258"/>
<dbReference type="OrthoDB" id="9800698at2"/>
<dbReference type="PROSITE" id="PS50005">
    <property type="entry name" value="TPR"/>
    <property type="match status" value="2"/>
</dbReference>
<dbReference type="GO" id="GO:0008476">
    <property type="term" value="F:protein-tyrosine sulfotransferase activity"/>
    <property type="evidence" value="ECO:0007669"/>
    <property type="project" value="InterPro"/>
</dbReference>
<dbReference type="RefSeq" id="WP_074257176.1">
    <property type="nucleotide sequence ID" value="NZ_FSRL01000001.1"/>
</dbReference>
<evidence type="ECO:0000256" key="2">
    <source>
        <dbReference type="PROSITE-ProRule" id="PRU00339"/>
    </source>
</evidence>
<keyword evidence="1" id="KW-0808">Transferase</keyword>
<dbReference type="SUPFAM" id="SSF48452">
    <property type="entry name" value="TPR-like"/>
    <property type="match status" value="1"/>
</dbReference>
<organism evidence="3 4">
    <name type="scientific">Vannielia litorea</name>
    <dbReference type="NCBI Taxonomy" id="1217970"/>
    <lineage>
        <taxon>Bacteria</taxon>
        <taxon>Pseudomonadati</taxon>
        <taxon>Pseudomonadota</taxon>
        <taxon>Alphaproteobacteria</taxon>
        <taxon>Rhodobacterales</taxon>
        <taxon>Paracoccaceae</taxon>
        <taxon>Vannielia</taxon>
    </lineage>
</organism>
<dbReference type="SUPFAM" id="SSF52540">
    <property type="entry name" value="P-loop containing nucleoside triphosphate hydrolases"/>
    <property type="match status" value="1"/>
</dbReference>
<dbReference type="SMART" id="SM00028">
    <property type="entry name" value="TPR"/>
    <property type="match status" value="3"/>
</dbReference>
<sequence length="499" mass="57450">MASFAIKDIPKEYQRALKLHTSGRLREAHQIYNEIVAVRPQTAEAHYQIGRIAREVRDFKVAVAALNRALQIKGKEPVVLRELAQTLSEAGDTEEALRAFLELAKLNTRDYDSQMDIALLLQRLGQFDEAEKHFRKALRILPGNGVAYRAWLQGKKVKAGEPVIREMMEAYSNPKIQGRMRSDLCFALAKAMEDTKQYNKVFKFLKEGNRIIGDTFPFDKAGFDHDYDSILNLQAPMVWRKEVPPLDNESFAPIVVTGLPRSGTTLVEQIVASHSSVEGGGEIGVLSKMIRLAMSDEKTKDWRKTLSINDKQYEAFPARLEHEFRKRVTFDKLVTDKTISNFRYIGMIRELVPNARIIVVRRDPRDQLLSIYKNVFAENTHTYAYDLDNLALYYSKFVESMEFWRKTLPEAFTEIAYEKLVNDPEVQSRKLIAAAGLDWEDACLEFHKAKRDVKTLSIHQVRQPMYTSSARAWEKYADDLKPLTEALERHGVLDWHYQT</sequence>
<keyword evidence="4" id="KW-1185">Reference proteome</keyword>
<dbReference type="Gene3D" id="3.40.50.300">
    <property type="entry name" value="P-loop containing nucleotide triphosphate hydrolases"/>
    <property type="match status" value="1"/>
</dbReference>
<evidence type="ECO:0000313" key="3">
    <source>
        <dbReference type="EMBL" id="SIO17427.1"/>
    </source>
</evidence>
<accession>A0A1N6HCK8</accession>
<protein>
    <submittedName>
        <fullName evidence="3">Flp pilus assembly protein TadD, contains TPR repeats</fullName>
    </submittedName>
</protein>
<dbReference type="Pfam" id="PF13432">
    <property type="entry name" value="TPR_16"/>
    <property type="match status" value="2"/>
</dbReference>
<keyword evidence="2" id="KW-0802">TPR repeat</keyword>
<dbReference type="Proteomes" id="UP000184932">
    <property type="component" value="Unassembled WGS sequence"/>
</dbReference>